<protein>
    <submittedName>
        <fullName evidence="5">TonB-dependent receptor</fullName>
    </submittedName>
</protein>
<dbReference type="Proteomes" id="UP000199455">
    <property type="component" value="Unassembled WGS sequence"/>
</dbReference>
<dbReference type="Gene3D" id="2.60.40.1120">
    <property type="entry name" value="Carboxypeptidase-like, regulatory domain"/>
    <property type="match status" value="1"/>
</dbReference>
<proteinExistence type="predicted"/>
<dbReference type="InterPro" id="IPR008969">
    <property type="entry name" value="CarboxyPept-like_regulatory"/>
</dbReference>
<dbReference type="InterPro" id="IPR012910">
    <property type="entry name" value="Plug_dom"/>
</dbReference>
<dbReference type="InterPro" id="IPR037066">
    <property type="entry name" value="Plug_dom_sf"/>
</dbReference>
<evidence type="ECO:0000256" key="1">
    <source>
        <dbReference type="ARBA" id="ARBA00004442"/>
    </source>
</evidence>
<dbReference type="SUPFAM" id="SSF56935">
    <property type="entry name" value="Porins"/>
    <property type="match status" value="1"/>
</dbReference>
<dbReference type="GO" id="GO:0009279">
    <property type="term" value="C:cell outer membrane"/>
    <property type="evidence" value="ECO:0007669"/>
    <property type="project" value="UniProtKB-SubCell"/>
</dbReference>
<keyword evidence="3" id="KW-0998">Cell outer membrane</keyword>
<dbReference type="PANTHER" id="PTHR40980">
    <property type="entry name" value="PLUG DOMAIN-CONTAINING PROTEIN"/>
    <property type="match status" value="1"/>
</dbReference>
<feature type="domain" description="TonB-dependent receptor plug" evidence="4">
    <location>
        <begin position="142"/>
        <end position="235"/>
    </location>
</feature>
<dbReference type="STRING" id="390242.SAMN04488024_1193"/>
<evidence type="ECO:0000256" key="2">
    <source>
        <dbReference type="ARBA" id="ARBA00023136"/>
    </source>
</evidence>
<evidence type="ECO:0000313" key="5">
    <source>
        <dbReference type="EMBL" id="SDE37295.1"/>
    </source>
</evidence>
<name>A0A1G7CFV1_9SPHI</name>
<dbReference type="PANTHER" id="PTHR40980:SF5">
    <property type="entry name" value="TONB-DEPENDENT RECEPTOR"/>
    <property type="match status" value="1"/>
</dbReference>
<dbReference type="InterPro" id="IPR036942">
    <property type="entry name" value="Beta-barrel_TonB_sf"/>
</dbReference>
<gene>
    <name evidence="5" type="ORF">SAMN04488024_1193</name>
</gene>
<dbReference type="EMBL" id="FMZH01000019">
    <property type="protein sequence ID" value="SDE37295.1"/>
    <property type="molecule type" value="Genomic_DNA"/>
</dbReference>
<dbReference type="Pfam" id="PF13715">
    <property type="entry name" value="CarbopepD_reg_2"/>
    <property type="match status" value="1"/>
</dbReference>
<dbReference type="RefSeq" id="WP_244154747.1">
    <property type="nucleotide sequence ID" value="NZ_FMZH01000019.1"/>
</dbReference>
<keyword evidence="6" id="KW-1185">Reference proteome</keyword>
<reference evidence="6" key="1">
    <citation type="submission" date="2016-10" db="EMBL/GenBank/DDBJ databases">
        <authorList>
            <person name="Varghese N."/>
            <person name="Submissions S."/>
        </authorList>
    </citation>
    <scope>NUCLEOTIDE SEQUENCE [LARGE SCALE GENOMIC DNA]</scope>
    <source>
        <strain evidence="6">DSM 18609</strain>
    </source>
</reference>
<dbReference type="Gene3D" id="2.170.130.10">
    <property type="entry name" value="TonB-dependent receptor, plug domain"/>
    <property type="match status" value="1"/>
</dbReference>
<keyword evidence="5" id="KW-0675">Receptor</keyword>
<evidence type="ECO:0000259" key="4">
    <source>
        <dbReference type="Pfam" id="PF07715"/>
    </source>
</evidence>
<dbReference type="Gene3D" id="2.40.170.20">
    <property type="entry name" value="TonB-dependent receptor, beta-barrel domain"/>
    <property type="match status" value="1"/>
</dbReference>
<sequence length="931" mass="104327">MDLITIFRRTALTVLVLFLGITAYAQTGKISGVVSDKKTGETLIGVTVKIKGTTKGVSTDVDGKYVLQAMANGKHTLEFSYVGYQTKEVSDVEVKGPSVTSLNIVLSEAGGQNLQEVVVKASFKQESVNSLYAQQKNSALISDGISSDQIKKSPDKNTSDVLKRISGATIQDNKFVVVRGLSDRYNTATLDGSTLPSTEANRKAFSFDIVPSNLVDKITISKTATPDLPADFAGGAVQILTKDIPDQNFFSIGVGYGYNSQSTFKDFLGTKKNALAYLGYEDGSKQLAENFPSREAISKGTLSPSKNIAALKSLPNDYAIKNTSALPTQNYQFNLGRVKHFESGNSFGATLSATYRNSQTINQDVERNFYVYDYRDNQYKFSTNLGALANFAYSFGKNKISFKNIYNKNYDDNYTVRTGLREKTVLNQFYAYDIMQKSLFKTTLEGDHQIGEGNNKLKWTASYSNIGNNQPNQLKINYQKPLSAQNDPSVPYQANITSLGKDNTRLFSDLNENIYSGDVNYNTPFKLFDASTTMKVGLGSQYRERTFDARFIGAQLTTNDPQLQPMIRSLPITEIFSQSLFESGVYKIDEVGLELDSYKANSFTNYGYLMLDQKFGENFRAVYGARVENYNVQLLNTIKTYVDDTQLDVLPSVNLTYSLTKKANLRASYYRTLARPEFRELSLSSYYDYEQLANIQGNPNLKRSLIDNADLRYEIYPEAGQLFSISAFYKHFTNAIESYRYDVLSTPDISFFNTPKAYAYGLELEARKNLNFINESDFFKNTTAYFNLSLIKSKVTNPTDQDYIDKTRPMVGQSPYLINAGLQHSALDNKLTFNILYNKIGRRIVQAGGIRFPSTWENPRDVLDLQVSYKVLKSKGEFKLNAGDILNQRSIIYFDYNGDKKYNGSVGDGGDETMMSYKPGTNISLSFNYTF</sequence>
<dbReference type="Pfam" id="PF07715">
    <property type="entry name" value="Plug"/>
    <property type="match status" value="1"/>
</dbReference>
<keyword evidence="2" id="KW-0472">Membrane</keyword>
<accession>A0A1G7CFV1</accession>
<comment type="subcellular location">
    <subcellularLocation>
        <location evidence="1">Cell outer membrane</location>
    </subcellularLocation>
</comment>
<dbReference type="SUPFAM" id="SSF49464">
    <property type="entry name" value="Carboxypeptidase regulatory domain-like"/>
    <property type="match status" value="1"/>
</dbReference>
<dbReference type="AlphaFoldDB" id="A0A1G7CFV1"/>
<evidence type="ECO:0000256" key="3">
    <source>
        <dbReference type="ARBA" id="ARBA00023237"/>
    </source>
</evidence>
<organism evidence="5 6">
    <name type="scientific">Pedobacter soli</name>
    <dbReference type="NCBI Taxonomy" id="390242"/>
    <lineage>
        <taxon>Bacteria</taxon>
        <taxon>Pseudomonadati</taxon>
        <taxon>Bacteroidota</taxon>
        <taxon>Sphingobacteriia</taxon>
        <taxon>Sphingobacteriales</taxon>
        <taxon>Sphingobacteriaceae</taxon>
        <taxon>Pedobacter</taxon>
    </lineage>
</organism>
<evidence type="ECO:0000313" key="6">
    <source>
        <dbReference type="Proteomes" id="UP000199455"/>
    </source>
</evidence>